<evidence type="ECO:0000313" key="2">
    <source>
        <dbReference type="Proteomes" id="UP001493153"/>
    </source>
</evidence>
<reference evidence="1 2" key="1">
    <citation type="submission" date="2020-09" db="EMBL/GenBank/DDBJ databases">
        <title>Genome sequences of Mycetohabitans spp.</title>
        <authorList>
            <person name="Carter M.E."/>
            <person name="Carpenter S.C.D."/>
            <person name="Bogdanove A.J."/>
        </authorList>
    </citation>
    <scope>NUCLEOTIDE SEQUENCE [LARGE SCALE GENOMIC DNA]</scope>
    <source>
        <strain evidence="1 2">B12</strain>
    </source>
</reference>
<dbReference type="EMBL" id="CP062176">
    <property type="protein sequence ID" value="WXK39030.1"/>
    <property type="molecule type" value="Genomic_DNA"/>
</dbReference>
<dbReference type="Proteomes" id="UP001493153">
    <property type="component" value="Chromosome"/>
</dbReference>
<protein>
    <submittedName>
        <fullName evidence="1">Uncharacterized protein</fullName>
    </submittedName>
</protein>
<keyword evidence="2" id="KW-1185">Reference proteome</keyword>
<evidence type="ECO:0000313" key="1">
    <source>
        <dbReference type="EMBL" id="WXK39030.1"/>
    </source>
</evidence>
<sequence>MANMFGAADSSSRECGAAPNDEQVYLNAYESVSVTILHSTVCRAQRAFEDAFDGGFSTAILPQHIQFGSTLIGDAPQCIRPAAQIHEHFIKVPRRARLTLYGFRWRGKLPAGWVAPARTNSYVTVTLRSSSSP</sequence>
<proteinExistence type="predicted"/>
<dbReference type="RefSeq" id="WP_422393324.1">
    <property type="nucleotide sequence ID" value="NZ_CP062176.1"/>
</dbReference>
<gene>
    <name evidence="1" type="ORF">IHE29_06945</name>
</gene>
<organism evidence="1 2">
    <name type="scientific">Mycetohabitans rhizoxinica</name>
    <dbReference type="NCBI Taxonomy" id="412963"/>
    <lineage>
        <taxon>Bacteria</taxon>
        <taxon>Pseudomonadati</taxon>
        <taxon>Pseudomonadota</taxon>
        <taxon>Betaproteobacteria</taxon>
        <taxon>Burkholderiales</taxon>
        <taxon>Burkholderiaceae</taxon>
        <taxon>Mycetohabitans</taxon>
    </lineage>
</organism>
<accession>A0ABZ2PYP9</accession>
<name>A0ABZ2PYP9_9BURK</name>